<organism evidence="1 2">
    <name type="scientific">Lactuca virosa</name>
    <dbReference type="NCBI Taxonomy" id="75947"/>
    <lineage>
        <taxon>Eukaryota</taxon>
        <taxon>Viridiplantae</taxon>
        <taxon>Streptophyta</taxon>
        <taxon>Embryophyta</taxon>
        <taxon>Tracheophyta</taxon>
        <taxon>Spermatophyta</taxon>
        <taxon>Magnoliopsida</taxon>
        <taxon>eudicotyledons</taxon>
        <taxon>Gunneridae</taxon>
        <taxon>Pentapetalae</taxon>
        <taxon>asterids</taxon>
        <taxon>campanulids</taxon>
        <taxon>Asterales</taxon>
        <taxon>Asteraceae</taxon>
        <taxon>Cichorioideae</taxon>
        <taxon>Cichorieae</taxon>
        <taxon>Lactucinae</taxon>
        <taxon>Lactuca</taxon>
    </lineage>
</organism>
<evidence type="ECO:0000313" key="2">
    <source>
        <dbReference type="Proteomes" id="UP001157418"/>
    </source>
</evidence>
<evidence type="ECO:0000313" key="1">
    <source>
        <dbReference type="EMBL" id="CAH1454528.1"/>
    </source>
</evidence>
<gene>
    <name evidence="1" type="ORF">LVIROSA_LOCUS39700</name>
</gene>
<dbReference type="InterPro" id="IPR012340">
    <property type="entry name" value="NA-bd_OB-fold"/>
</dbReference>
<protein>
    <recommendedName>
        <fullName evidence="3">DUF223 domain-containing protein</fullName>
    </recommendedName>
</protein>
<dbReference type="EMBL" id="CAKMRJ010005745">
    <property type="protein sequence ID" value="CAH1454528.1"/>
    <property type="molecule type" value="Genomic_DNA"/>
</dbReference>
<dbReference type="Proteomes" id="UP001157418">
    <property type="component" value="Unassembled WGS sequence"/>
</dbReference>
<dbReference type="SUPFAM" id="SSF50249">
    <property type="entry name" value="Nucleic acid-binding proteins"/>
    <property type="match status" value="1"/>
</dbReference>
<proteinExistence type="predicted"/>
<sequence>MSTLTITYLNDIGVVPRDTTFKSTKIQCRVFNSQFHRFQHLLNAGDTLMIKNPNMAMMGYGFNITEQEHHIVLQWDTIVRDQNCPKKSCFDVIGHIVSRRDLDASNSNQSKHNIKGTELRITLYGFQAHQLSDFLTKNTDVSCVIIIVEFVALNGWNDRVGVQSYYDSTKLLVNADIEEINEYRKKRGDSLAMCPPELNVLKQRKAAFLVEVTTYNVTNLPNLYSINKIVEDAGIISELESKVETLSISLAASSETDAKIGPSPTEIDADFTTGVVIGASYEATLFQIYLIFLHLTSSELLVRFFMVLLKLSGFGLKCP</sequence>
<evidence type="ECO:0008006" key="3">
    <source>
        <dbReference type="Google" id="ProtNLM"/>
    </source>
</evidence>
<dbReference type="Gene3D" id="2.40.50.140">
    <property type="entry name" value="Nucleic acid-binding proteins"/>
    <property type="match status" value="2"/>
</dbReference>
<accession>A0AAU9PX38</accession>
<comment type="caution">
    <text evidence="1">The sequence shown here is derived from an EMBL/GenBank/DDBJ whole genome shotgun (WGS) entry which is preliminary data.</text>
</comment>
<keyword evidence="2" id="KW-1185">Reference proteome</keyword>
<reference evidence="1 2" key="1">
    <citation type="submission" date="2022-01" db="EMBL/GenBank/DDBJ databases">
        <authorList>
            <person name="Xiong W."/>
            <person name="Schranz E."/>
        </authorList>
    </citation>
    <scope>NUCLEOTIDE SEQUENCE [LARGE SCALE GENOMIC DNA]</scope>
</reference>
<name>A0AAU9PX38_9ASTR</name>
<dbReference type="AlphaFoldDB" id="A0AAU9PX38"/>